<dbReference type="Gene3D" id="3.20.20.140">
    <property type="entry name" value="Metal-dependent hydrolases"/>
    <property type="match status" value="1"/>
</dbReference>
<organism evidence="7 8">
    <name type="scientific">Sulfitobacter aestuariivivens</name>
    <dbReference type="NCBI Taxonomy" id="2766981"/>
    <lineage>
        <taxon>Bacteria</taxon>
        <taxon>Pseudomonadati</taxon>
        <taxon>Pseudomonadota</taxon>
        <taxon>Alphaproteobacteria</taxon>
        <taxon>Rhodobacterales</taxon>
        <taxon>Roseobacteraceae</taxon>
        <taxon>Sulfitobacter</taxon>
    </lineage>
</organism>
<dbReference type="InterPro" id="IPR011059">
    <property type="entry name" value="Metal-dep_hydrolase_composite"/>
</dbReference>
<dbReference type="PANTHER" id="PTHR43794">
    <property type="entry name" value="AMINOHYDROLASE SSNA-RELATED"/>
    <property type="match status" value="1"/>
</dbReference>
<comment type="caution">
    <text evidence="7">The sequence shown here is derived from an EMBL/GenBank/DDBJ whole genome shotgun (WGS) entry which is preliminary data.</text>
</comment>
<proteinExistence type="inferred from homology"/>
<evidence type="ECO:0000259" key="6">
    <source>
        <dbReference type="Pfam" id="PF22039"/>
    </source>
</evidence>
<keyword evidence="8" id="KW-1185">Reference proteome</keyword>
<comment type="similarity">
    <text evidence="1">Belongs to the metallo-dependent hydrolases superfamily. ATZ/TRZ family.</text>
</comment>
<dbReference type="Pfam" id="PF01979">
    <property type="entry name" value="Amidohydro_1"/>
    <property type="match status" value="1"/>
</dbReference>
<dbReference type="SUPFAM" id="SSF51556">
    <property type="entry name" value="Metallo-dependent hydrolases"/>
    <property type="match status" value="1"/>
</dbReference>
<dbReference type="AlphaFoldDB" id="A0A927D5N8"/>
<dbReference type="EMBL" id="JACTAG010000002">
    <property type="protein sequence ID" value="MBD3665598.1"/>
    <property type="molecule type" value="Genomic_DNA"/>
</dbReference>
<dbReference type="InterPro" id="IPR050287">
    <property type="entry name" value="MTA/SAH_deaminase"/>
</dbReference>
<dbReference type="Pfam" id="PF22039">
    <property type="entry name" value="HUTI_composite_bact"/>
    <property type="match status" value="1"/>
</dbReference>
<evidence type="ECO:0000256" key="1">
    <source>
        <dbReference type="ARBA" id="ARBA00006745"/>
    </source>
</evidence>
<dbReference type="SUPFAM" id="SSF51338">
    <property type="entry name" value="Composite domain of metallo-dependent hydrolases"/>
    <property type="match status" value="1"/>
</dbReference>
<evidence type="ECO:0000313" key="7">
    <source>
        <dbReference type="EMBL" id="MBD3665598.1"/>
    </source>
</evidence>
<dbReference type="GO" id="GO:0046872">
    <property type="term" value="F:metal ion binding"/>
    <property type="evidence" value="ECO:0007669"/>
    <property type="project" value="UniProtKB-KW"/>
</dbReference>
<evidence type="ECO:0000256" key="2">
    <source>
        <dbReference type="ARBA" id="ARBA00022723"/>
    </source>
</evidence>
<dbReference type="Gene3D" id="2.30.40.10">
    <property type="entry name" value="Urease, subunit C, domain 1"/>
    <property type="match status" value="1"/>
</dbReference>
<evidence type="ECO:0000313" key="8">
    <source>
        <dbReference type="Proteomes" id="UP000635142"/>
    </source>
</evidence>
<feature type="domain" description="Aminodeoxyfutalosine deaminase/Imidazolonepropionase-like composite" evidence="6">
    <location>
        <begin position="25"/>
        <end position="46"/>
    </location>
</feature>
<evidence type="ECO:0000259" key="5">
    <source>
        <dbReference type="Pfam" id="PF01979"/>
    </source>
</evidence>
<keyword evidence="2" id="KW-0479">Metal-binding</keyword>
<dbReference type="InterPro" id="IPR006680">
    <property type="entry name" value="Amidohydro-rel"/>
</dbReference>
<keyword evidence="4" id="KW-0862">Zinc</keyword>
<feature type="domain" description="Amidohydrolase-related" evidence="5">
    <location>
        <begin position="59"/>
        <end position="432"/>
    </location>
</feature>
<dbReference type="GO" id="GO:0016810">
    <property type="term" value="F:hydrolase activity, acting on carbon-nitrogen (but not peptide) bonds"/>
    <property type="evidence" value="ECO:0007669"/>
    <property type="project" value="InterPro"/>
</dbReference>
<name>A0A927D5N8_9RHOB</name>
<evidence type="ECO:0000256" key="4">
    <source>
        <dbReference type="ARBA" id="ARBA00022833"/>
    </source>
</evidence>
<reference evidence="7" key="1">
    <citation type="submission" date="2020-08" db="EMBL/GenBank/DDBJ databases">
        <title>Sulfitobacter aestuariivivens sp. nov., isolated from a tidal flat.</title>
        <authorList>
            <person name="Park S."/>
            <person name="Yoon J.-H."/>
        </authorList>
    </citation>
    <scope>NUCLEOTIDE SEQUENCE</scope>
    <source>
        <strain evidence="7">TSTF-M16</strain>
    </source>
</reference>
<sequence length="481" mass="52265">MKADTLILGGTIVTMDPARRVINDGAIAVDDGRIVAVDTADTLRDRVVASRTVDATDHVVIPGLIDVHAHAGHALVKSIGMHTGDRWEDICGEVYTQASPPEFWYAEARLAALERLRFGVTTGVSLLGGGDTIMRTDDPAHAAAHCDGVLEVGTRSVVAVGPTRAPHPRIYADWKDGQRQTYPVTFEQQMKTCQHIADQWHDTHAGRIQIAMLYPVLRDEHERDMTPDDYAAACTQAQTVRQFARDRGLVFTQDGHWRGSVRRADALGLLGPETLLSHCIDLHEDEIALVAQTDTKIAHNPSANASIMGRCPAIEMMAAGATVALGSDATAPDRSADMFRHMQQAMHYHRTYFRDASVLPIGKALEMCTIGAAHGLGRAHEIGSLETGKRADIVTVDLRRPHLSPPNMAVHRLVCFANGNDVTNVMVGGKMVLEDKRAVQVNEAAILKDAAVQAAQMIDRIGAADDLLLPPDFWGAERHDA</sequence>
<accession>A0A927D5N8</accession>
<dbReference type="RefSeq" id="WP_191076564.1">
    <property type="nucleotide sequence ID" value="NZ_JACTAG010000002.1"/>
</dbReference>
<dbReference type="PANTHER" id="PTHR43794:SF11">
    <property type="entry name" value="AMIDOHYDROLASE-RELATED DOMAIN-CONTAINING PROTEIN"/>
    <property type="match status" value="1"/>
</dbReference>
<dbReference type="InterPro" id="IPR032466">
    <property type="entry name" value="Metal_Hydrolase"/>
</dbReference>
<protein>
    <submittedName>
        <fullName evidence="7">Amidohydrolase family protein</fullName>
    </submittedName>
</protein>
<dbReference type="Proteomes" id="UP000635142">
    <property type="component" value="Unassembled WGS sequence"/>
</dbReference>
<keyword evidence="3" id="KW-0378">Hydrolase</keyword>
<evidence type="ECO:0000256" key="3">
    <source>
        <dbReference type="ARBA" id="ARBA00022801"/>
    </source>
</evidence>
<gene>
    <name evidence="7" type="ORF">H9Q16_16815</name>
</gene>
<dbReference type="InterPro" id="IPR054418">
    <property type="entry name" value="MQNX/HUTI_composite_N"/>
</dbReference>